<feature type="coiled-coil region" evidence="4">
    <location>
        <begin position="770"/>
        <end position="801"/>
    </location>
</feature>
<evidence type="ECO:0000259" key="6">
    <source>
        <dbReference type="PROSITE" id="PS50011"/>
    </source>
</evidence>
<comment type="similarity">
    <text evidence="2">Belongs to the PstS family.</text>
</comment>
<dbReference type="PANTHER" id="PTHR42996:SF1">
    <property type="entry name" value="PHOSPHATE-BINDING PROTEIN PSTS"/>
    <property type="match status" value="1"/>
</dbReference>
<dbReference type="InterPro" id="IPR050962">
    <property type="entry name" value="Phosphate-bind_PstS"/>
</dbReference>
<dbReference type="Gene3D" id="3.30.70.1230">
    <property type="entry name" value="Nucleotide cyclase"/>
    <property type="match status" value="1"/>
</dbReference>
<dbReference type="InterPro" id="IPR000719">
    <property type="entry name" value="Prot_kinase_dom"/>
</dbReference>
<dbReference type="InterPro" id="IPR024370">
    <property type="entry name" value="PBP_domain"/>
</dbReference>
<gene>
    <name evidence="8" type="primary">LOC106069564</name>
</gene>
<feature type="compositionally biased region" description="Polar residues" evidence="5">
    <location>
        <begin position="1038"/>
        <end position="1047"/>
    </location>
</feature>
<evidence type="ECO:0000256" key="3">
    <source>
        <dbReference type="ARBA" id="ARBA00023239"/>
    </source>
</evidence>
<dbReference type="PROSITE" id="PS50011">
    <property type="entry name" value="PROTEIN_KINASE_DOM"/>
    <property type="match status" value="1"/>
</dbReference>
<dbReference type="OrthoDB" id="6226411at2759"/>
<evidence type="ECO:0000256" key="5">
    <source>
        <dbReference type="SAM" id="MobiDB-lite"/>
    </source>
</evidence>
<protein>
    <submittedName>
        <fullName evidence="8">Uncharacterized protein LOC106069564 isoform X1</fullName>
    </submittedName>
</protein>
<dbReference type="Gene3D" id="1.10.510.10">
    <property type="entry name" value="Transferase(Phosphotransferase) domain 1"/>
    <property type="match status" value="1"/>
</dbReference>
<dbReference type="OMA" id="LRANYRC"/>
<dbReference type="GO" id="GO:0005524">
    <property type="term" value="F:ATP binding"/>
    <property type="evidence" value="ECO:0007669"/>
    <property type="project" value="InterPro"/>
</dbReference>
<comment type="subcellular location">
    <subcellularLocation>
        <location evidence="1">Membrane</location>
        <topology evidence="1">Single-pass membrane protein</topology>
    </subcellularLocation>
</comment>
<dbReference type="InterPro" id="IPR011009">
    <property type="entry name" value="Kinase-like_dom_sf"/>
</dbReference>
<dbReference type="SUPFAM" id="SSF56112">
    <property type="entry name" value="Protein kinase-like (PK-like)"/>
    <property type="match status" value="1"/>
</dbReference>
<reference evidence="8" key="1">
    <citation type="submission" date="2025-08" db="UniProtKB">
        <authorList>
            <consortium name="RefSeq"/>
        </authorList>
    </citation>
    <scope>IDENTIFICATION</scope>
</reference>
<dbReference type="GO" id="GO:0016020">
    <property type="term" value="C:membrane"/>
    <property type="evidence" value="ECO:0007669"/>
    <property type="project" value="UniProtKB-SubCell"/>
</dbReference>
<keyword evidence="3" id="KW-0456">Lyase</keyword>
<feature type="domain" description="Protein kinase" evidence="6">
    <location>
        <begin position="479"/>
        <end position="759"/>
    </location>
</feature>
<evidence type="ECO:0000256" key="2">
    <source>
        <dbReference type="ARBA" id="ARBA00008725"/>
    </source>
</evidence>
<proteinExistence type="inferred from homology"/>
<dbReference type="SUPFAM" id="SSF55073">
    <property type="entry name" value="Nucleotide cyclase"/>
    <property type="match status" value="1"/>
</dbReference>
<evidence type="ECO:0000313" key="8">
    <source>
        <dbReference type="RefSeq" id="XP_055892926.1"/>
    </source>
</evidence>
<keyword evidence="4" id="KW-0175">Coiled coil</keyword>
<organism evidence="7 8">
    <name type="scientific">Biomphalaria glabrata</name>
    <name type="common">Bloodfluke planorb</name>
    <name type="synonym">Freshwater snail</name>
    <dbReference type="NCBI Taxonomy" id="6526"/>
    <lineage>
        <taxon>Eukaryota</taxon>
        <taxon>Metazoa</taxon>
        <taxon>Spiralia</taxon>
        <taxon>Lophotrochozoa</taxon>
        <taxon>Mollusca</taxon>
        <taxon>Gastropoda</taxon>
        <taxon>Heterobranchia</taxon>
        <taxon>Euthyneura</taxon>
        <taxon>Panpulmonata</taxon>
        <taxon>Hygrophila</taxon>
        <taxon>Lymnaeoidea</taxon>
        <taxon>Planorbidae</taxon>
        <taxon>Biomphalaria</taxon>
    </lineage>
</organism>
<dbReference type="RefSeq" id="XP_055892926.1">
    <property type="nucleotide sequence ID" value="XM_056036951.1"/>
</dbReference>
<dbReference type="Pfam" id="PF12849">
    <property type="entry name" value="PBP_like_2"/>
    <property type="match status" value="1"/>
</dbReference>
<sequence length="1331" mass="149617">MPIEIKAKGILIRHVVKMSALRTAGTRSRLSCFLYILLIVFRTPTDAQQISLHSEGASFPDSVYQKWSESYRTYRSPKKDVVLSYKATSSSLGLNLIVNAPQKANFVGSDNPLSGKFADKDLDLLIFPTVAGGIVIAYNLPSCQKTAGQTLNLTREHVVGIFNGTFVKWNDPSIQMVNSMCNLPNASIIVIARRVSSGTTKTFTSALSAFDVAWNNQKGSFSEGTKEGTDIPVYWYPDVIRYYGSTNRDIGSLVRSLFYSLSYLSVGEAESDNISYAAIGNINDEFILPSMASLQGAMIYKENDTSLTPYLVDPKTPGAYPVSSYTYLVFYRTYKTDCATVMEMVRFFMWLTSDPQAQKDADHFGFSTLSDRMKQRVHDEVLKKVTCNGELVIDMIEADSEETVDTPAWVIPVSITVSVCLLLFAAMAAYIMYQRFKLNSVNHRHDWNIPIEDIVFFYDEKMQLTSVSGRSKFLRQKSVKSFMSIGQISEGPELLSQILQWPGKWRGNTIGIRLLDVLDIRKVTRDVENTMLWMRDSLININVVRFYGLTELDGARYVIGDYCSKGTILDVLQNGKYNLSEDLKMAVAVEISSGMSFLHMHGIVHGMLTSHCCMLDNKWTVKIADWEYCKLFFSYKSKMNPLLAFRTKSILTQDKDDATLKSFWTAPEILRSEFTEWPSQSSDVYSYAIILHEVFTRDEPYIELANDMSPEQILQAVVQNRLRPEPNSDIPMSIRQIMEMAWSDVPSSRPSFEQMNKMLRRYQRGGKTIMDNMMETMEDYTNQLEEEMQTKESTLQSVKLDLDTLMSELVPVDYMEALRVGEAIESRIYPALGIIMLDIEREGDSVDSGHFNEVFNFLDKVRSEIKSVAARYNAYSPPCPYGQAHLLLIGIGQEQVILYDRCVEVSRIALNLLKAMSALEGCASRSIRISAHVGTVAVGSSTHTSPHFFLRGSGLDVSRSLLTSARPDTVYVSKCLFSQIEKTPEFLFTGRDAEWITCNDTDIEAFILVGNRADPNPAPSVSLDSGLGGESRDKNHSTTKAETSKVQALNGQCTEELNSKGRLQRNKLKCELRRRDVDISADKSVPQTTGSQAADMPICGTSHLVKSPENKLDLKVDLPPSTVTIAHSAICENPVDDAAMRSEHLQTFRKSSHLEAKGKQNSDSVTNFLKASKRAYTGSTAEVDVDLHEPPTTTFYIAQELPQSSKEKLDIRFPAHLEAYDSTEWVEKYDSCNSCAHEKTDHHNVAGPISTINLRSLIPESDPLHQTNDRVDQSDCIDETLQSSNLKAKTKKSKLRSSEKPMDIIEDLNELQQTERTKSKKHFRHRKVLPL</sequence>
<dbReference type="SUPFAM" id="SSF53850">
    <property type="entry name" value="Periplasmic binding protein-like II"/>
    <property type="match status" value="1"/>
</dbReference>
<name>A0A9W3B0C6_BIOGL</name>
<accession>A0A9W3B0C6</accession>
<keyword evidence="7" id="KW-1185">Reference proteome</keyword>
<dbReference type="GO" id="GO:0004672">
    <property type="term" value="F:protein kinase activity"/>
    <property type="evidence" value="ECO:0007669"/>
    <property type="project" value="InterPro"/>
</dbReference>
<dbReference type="Proteomes" id="UP001165740">
    <property type="component" value="Chromosome 7"/>
</dbReference>
<dbReference type="Pfam" id="PF07714">
    <property type="entry name" value="PK_Tyr_Ser-Thr"/>
    <property type="match status" value="1"/>
</dbReference>
<dbReference type="PANTHER" id="PTHR42996">
    <property type="entry name" value="PHOSPHATE-BINDING PROTEIN PSTS"/>
    <property type="match status" value="1"/>
</dbReference>
<dbReference type="InterPro" id="IPR001245">
    <property type="entry name" value="Ser-Thr/Tyr_kinase_cat_dom"/>
</dbReference>
<evidence type="ECO:0000313" key="7">
    <source>
        <dbReference type="Proteomes" id="UP001165740"/>
    </source>
</evidence>
<dbReference type="Gene3D" id="3.40.190.10">
    <property type="entry name" value="Periplasmic binding protein-like II"/>
    <property type="match status" value="2"/>
</dbReference>
<feature type="region of interest" description="Disordered" evidence="5">
    <location>
        <begin position="1017"/>
        <end position="1047"/>
    </location>
</feature>
<dbReference type="GeneID" id="106069564"/>
<dbReference type="GO" id="GO:0016829">
    <property type="term" value="F:lyase activity"/>
    <property type="evidence" value="ECO:0007669"/>
    <property type="project" value="UniProtKB-KW"/>
</dbReference>
<dbReference type="InterPro" id="IPR029787">
    <property type="entry name" value="Nucleotide_cyclase"/>
</dbReference>
<evidence type="ECO:0000256" key="1">
    <source>
        <dbReference type="ARBA" id="ARBA00004167"/>
    </source>
</evidence>
<evidence type="ECO:0000256" key="4">
    <source>
        <dbReference type="SAM" id="Coils"/>
    </source>
</evidence>